<feature type="region of interest" description="Disordered" evidence="1">
    <location>
        <begin position="187"/>
        <end position="212"/>
    </location>
</feature>
<evidence type="ECO:0000313" key="2">
    <source>
        <dbReference type="EMBL" id="KAF5385303.1"/>
    </source>
</evidence>
<dbReference type="EMBL" id="JAACJP010000004">
    <property type="protein sequence ID" value="KAF5385303.1"/>
    <property type="molecule type" value="Genomic_DNA"/>
</dbReference>
<feature type="compositionally biased region" description="Low complexity" evidence="1">
    <location>
        <begin position="235"/>
        <end position="251"/>
    </location>
</feature>
<feature type="region of interest" description="Disordered" evidence="1">
    <location>
        <begin position="235"/>
        <end position="268"/>
    </location>
</feature>
<name>A0A8H5HL21_9AGAR</name>
<gene>
    <name evidence="2" type="ORF">D9615_001173</name>
</gene>
<evidence type="ECO:0000256" key="1">
    <source>
        <dbReference type="SAM" id="MobiDB-lite"/>
    </source>
</evidence>
<organism evidence="2 3">
    <name type="scientific">Tricholomella constricta</name>
    <dbReference type="NCBI Taxonomy" id="117010"/>
    <lineage>
        <taxon>Eukaryota</taxon>
        <taxon>Fungi</taxon>
        <taxon>Dikarya</taxon>
        <taxon>Basidiomycota</taxon>
        <taxon>Agaricomycotina</taxon>
        <taxon>Agaricomycetes</taxon>
        <taxon>Agaricomycetidae</taxon>
        <taxon>Agaricales</taxon>
        <taxon>Tricholomatineae</taxon>
        <taxon>Lyophyllaceae</taxon>
        <taxon>Tricholomella</taxon>
    </lineage>
</organism>
<feature type="region of interest" description="Disordered" evidence="1">
    <location>
        <begin position="137"/>
        <end position="156"/>
    </location>
</feature>
<comment type="caution">
    <text evidence="2">The sequence shown here is derived from an EMBL/GenBank/DDBJ whole genome shotgun (WGS) entry which is preliminary data.</text>
</comment>
<dbReference type="Proteomes" id="UP000565441">
    <property type="component" value="Unassembled WGS sequence"/>
</dbReference>
<dbReference type="AlphaFoldDB" id="A0A8H5HL21"/>
<accession>A0A8H5HL21</accession>
<dbReference type="OrthoDB" id="3059965at2759"/>
<sequence length="376" mass="40937">MQNNYPVLPSLSMLFADFDEFDSAGPTPADNPTFYKCGESSRRPERNAVFHLPANESFKMWRTAGLPYDDDQSCPPPSSSTLYHKMTNDGFGDWIQTDEMDMGDYDDEAPFTQASPHHAETQWPVCDAKERLASSIPASAARSSFESSPPNQRTSGALWHRSHHAQEPDLFGAASPLGASYDMRSYVEDDSHSPHMGPQPHNAPHDPTQSPYSYIFPKPSSASASAPIHIVSPLASSVSPASSSTSPSSSPDLIVRTPPIPIHQPRPERPIPIIPLSELASACEGLYIPLNSPKSSDLLSPLSPDFQAHYTPSFLLKPSPLYNGATNALRLGHGDEFHDYRQTSNGTQYPYSGGGPEIFCTCGCMGSYTFPQGNSM</sequence>
<protein>
    <submittedName>
        <fullName evidence="2">Uncharacterized protein</fullName>
    </submittedName>
</protein>
<reference evidence="2 3" key="1">
    <citation type="journal article" date="2020" name="ISME J.">
        <title>Uncovering the hidden diversity of litter-decomposition mechanisms in mushroom-forming fungi.</title>
        <authorList>
            <person name="Floudas D."/>
            <person name="Bentzer J."/>
            <person name="Ahren D."/>
            <person name="Johansson T."/>
            <person name="Persson P."/>
            <person name="Tunlid A."/>
        </authorList>
    </citation>
    <scope>NUCLEOTIDE SEQUENCE [LARGE SCALE GENOMIC DNA]</scope>
    <source>
        <strain evidence="2 3">CBS 661.87</strain>
    </source>
</reference>
<proteinExistence type="predicted"/>
<feature type="compositionally biased region" description="Polar residues" evidence="1">
    <location>
        <begin position="145"/>
        <end position="155"/>
    </location>
</feature>
<keyword evidence="3" id="KW-1185">Reference proteome</keyword>
<evidence type="ECO:0000313" key="3">
    <source>
        <dbReference type="Proteomes" id="UP000565441"/>
    </source>
</evidence>